<evidence type="ECO:0000256" key="2">
    <source>
        <dbReference type="ARBA" id="ARBA00022679"/>
    </source>
</evidence>
<evidence type="ECO:0000313" key="12">
    <source>
        <dbReference type="Proteomes" id="UP000807353"/>
    </source>
</evidence>
<dbReference type="AlphaFoldDB" id="A0A9P5YFD3"/>
<keyword evidence="8" id="KW-0175">Coiled coil</keyword>
<evidence type="ECO:0000256" key="3">
    <source>
        <dbReference type="ARBA" id="ARBA00022723"/>
    </source>
</evidence>
<evidence type="ECO:0000256" key="1">
    <source>
        <dbReference type="ARBA" id="ARBA00004906"/>
    </source>
</evidence>
<keyword evidence="2" id="KW-0808">Transferase</keyword>
<accession>A0A9P5YFD3</accession>
<dbReference type="GO" id="GO:0008270">
    <property type="term" value="F:zinc ion binding"/>
    <property type="evidence" value="ECO:0007669"/>
    <property type="project" value="UniProtKB-KW"/>
</dbReference>
<keyword evidence="3" id="KW-0479">Metal-binding</keyword>
<evidence type="ECO:0000256" key="5">
    <source>
        <dbReference type="ARBA" id="ARBA00022771"/>
    </source>
</evidence>
<keyword evidence="12" id="KW-1185">Reference proteome</keyword>
<feature type="domain" description="RING-type" evidence="10">
    <location>
        <begin position="205"/>
        <end position="427"/>
    </location>
</feature>
<gene>
    <name evidence="11" type="ORF">BDZ94DRAFT_1154032</name>
</gene>
<dbReference type="SUPFAM" id="SSF57850">
    <property type="entry name" value="RING/U-box"/>
    <property type="match status" value="2"/>
</dbReference>
<name>A0A9P5YFD3_9AGAR</name>
<keyword evidence="5" id="KW-0863">Zinc-finger</keyword>
<dbReference type="CDD" id="cd20353">
    <property type="entry name" value="Rcat_RBR_RNF216"/>
    <property type="match status" value="1"/>
</dbReference>
<dbReference type="EMBL" id="MU150233">
    <property type="protein sequence ID" value="KAF9468244.1"/>
    <property type="molecule type" value="Genomic_DNA"/>
</dbReference>
<keyword evidence="6" id="KW-0833">Ubl conjugation pathway</keyword>
<evidence type="ECO:0000313" key="11">
    <source>
        <dbReference type="EMBL" id="KAF9468244.1"/>
    </source>
</evidence>
<comment type="pathway">
    <text evidence="1">Protein modification; protein ubiquitination.</text>
</comment>
<dbReference type="InterPro" id="IPR047545">
    <property type="entry name" value="BRcat_RBR_RNF216"/>
</dbReference>
<dbReference type="OrthoDB" id="10009520at2759"/>
<evidence type="ECO:0000259" key="10">
    <source>
        <dbReference type="PROSITE" id="PS51873"/>
    </source>
</evidence>
<dbReference type="Proteomes" id="UP000807353">
    <property type="component" value="Unassembled WGS sequence"/>
</dbReference>
<dbReference type="Gene3D" id="3.30.40.10">
    <property type="entry name" value="Zinc/RING finger domain, C3HC4 (zinc finger)"/>
    <property type="match status" value="1"/>
</dbReference>
<dbReference type="PROSITE" id="PS51873">
    <property type="entry name" value="TRIAD"/>
    <property type="match status" value="1"/>
</dbReference>
<evidence type="ECO:0000256" key="8">
    <source>
        <dbReference type="SAM" id="Coils"/>
    </source>
</evidence>
<keyword evidence="7" id="KW-0862">Zinc</keyword>
<dbReference type="InterPro" id="IPR047544">
    <property type="entry name" value="RING-HC_RBR_RNF216"/>
</dbReference>
<dbReference type="InterPro" id="IPR044066">
    <property type="entry name" value="TRIAD_supradom"/>
</dbReference>
<protein>
    <recommendedName>
        <fullName evidence="10">RING-type domain-containing protein</fullName>
    </recommendedName>
</protein>
<dbReference type="CDD" id="cd16630">
    <property type="entry name" value="RING-HC_RBR_RNF216"/>
    <property type="match status" value="1"/>
</dbReference>
<proteinExistence type="predicted"/>
<dbReference type="PANTHER" id="PTHR22770:SF47">
    <property type="entry name" value="E3 UBIQUITIN-PROTEIN LIGASE RNF216"/>
    <property type="match status" value="1"/>
</dbReference>
<feature type="compositionally biased region" description="Basic and acidic residues" evidence="9">
    <location>
        <begin position="50"/>
        <end position="64"/>
    </location>
</feature>
<dbReference type="GO" id="GO:0016740">
    <property type="term" value="F:transferase activity"/>
    <property type="evidence" value="ECO:0007669"/>
    <property type="project" value="UniProtKB-KW"/>
</dbReference>
<organism evidence="11 12">
    <name type="scientific">Collybia nuda</name>
    <dbReference type="NCBI Taxonomy" id="64659"/>
    <lineage>
        <taxon>Eukaryota</taxon>
        <taxon>Fungi</taxon>
        <taxon>Dikarya</taxon>
        <taxon>Basidiomycota</taxon>
        <taxon>Agaricomycotina</taxon>
        <taxon>Agaricomycetes</taxon>
        <taxon>Agaricomycetidae</taxon>
        <taxon>Agaricales</taxon>
        <taxon>Tricholomatineae</taxon>
        <taxon>Clitocybaceae</taxon>
        <taxon>Collybia</taxon>
    </lineage>
</organism>
<feature type="coiled-coil region" evidence="8">
    <location>
        <begin position="558"/>
        <end position="585"/>
    </location>
</feature>
<keyword evidence="4" id="KW-0677">Repeat</keyword>
<dbReference type="PANTHER" id="PTHR22770">
    <property type="entry name" value="UBIQUITIN CONJUGATING ENZYME 7 INTERACTING PROTEIN-RELATED"/>
    <property type="match status" value="1"/>
</dbReference>
<dbReference type="InterPro" id="IPR013083">
    <property type="entry name" value="Znf_RING/FYVE/PHD"/>
</dbReference>
<comment type="caution">
    <text evidence="11">The sequence shown here is derived from an EMBL/GenBank/DDBJ whole genome shotgun (WGS) entry which is preliminary data.</text>
</comment>
<evidence type="ECO:0000256" key="6">
    <source>
        <dbReference type="ARBA" id="ARBA00022786"/>
    </source>
</evidence>
<sequence length="624" mass="71436">MGYVARVLEIIPDVEPDHLLALVTKLAPSLQDGVVEHVLHELFEDPAYPKVDKKGKGKRRQTDEDIREEETSLQGGSPAKRHKVDYSDKTREFRGGIHYTDLALEQLQTDNPYIPKPYLRQLMASFNGLYAPTHLFLVDQEKQRKENKSAARLPYIHKVHPFRQSSKGKTWKFEDAEFEKEVNWLQDEAERRDRQAAEELNDEETGIECACCFSRVPFDKMVQCPETHLFCIQCMNSYAGTLLGGHDPNIICIHQSGCKAAIPPSELRRFLSTKMMQLWERLKQRKEVEAAGLEGLEECPFCEWGCLIENEDEKLFRCGNNETCGVVSCRGCKKLDHLPKSCKEVEEEKALDGRHVIEEAMTRALMRNCPKCQKPFVKEHGCNKMTCPNCHTLSCYICRQVITGYDHFNQVPIPTTSANAAKCLLWDAVEQRHAEEVATAAQRALEEYKQKNPDVDEKELHVDLPPAPAAPPQPPHVMNMGMGHYGIMDQNRNQARAAHAHALQGQLTQLQHQRDMCQLQIHGFEAQTQLMRATVARNVDPRFAQIFLQQQVDMAEVVEQERRRLLEIQARMNEVQARVDRARVNPAAQPFPQQPMHHPLNINVNINYGRQAALLAPRWRVGRR</sequence>
<evidence type="ECO:0000256" key="4">
    <source>
        <dbReference type="ARBA" id="ARBA00022737"/>
    </source>
</evidence>
<dbReference type="Pfam" id="PF26200">
    <property type="entry name" value="Rcat_RNF216"/>
    <property type="match status" value="1"/>
</dbReference>
<evidence type="ECO:0000256" key="7">
    <source>
        <dbReference type="ARBA" id="ARBA00022833"/>
    </source>
</evidence>
<evidence type="ECO:0000256" key="9">
    <source>
        <dbReference type="SAM" id="MobiDB-lite"/>
    </source>
</evidence>
<reference evidence="11" key="1">
    <citation type="submission" date="2020-11" db="EMBL/GenBank/DDBJ databases">
        <authorList>
            <consortium name="DOE Joint Genome Institute"/>
            <person name="Ahrendt S."/>
            <person name="Riley R."/>
            <person name="Andreopoulos W."/>
            <person name="Labutti K."/>
            <person name="Pangilinan J."/>
            <person name="Ruiz-Duenas F.J."/>
            <person name="Barrasa J.M."/>
            <person name="Sanchez-Garcia M."/>
            <person name="Camarero S."/>
            <person name="Miyauchi S."/>
            <person name="Serrano A."/>
            <person name="Linde D."/>
            <person name="Babiker R."/>
            <person name="Drula E."/>
            <person name="Ayuso-Fernandez I."/>
            <person name="Pacheco R."/>
            <person name="Padilla G."/>
            <person name="Ferreira P."/>
            <person name="Barriuso J."/>
            <person name="Kellner H."/>
            <person name="Castanera R."/>
            <person name="Alfaro M."/>
            <person name="Ramirez L."/>
            <person name="Pisabarro A.G."/>
            <person name="Kuo A."/>
            <person name="Tritt A."/>
            <person name="Lipzen A."/>
            <person name="He G."/>
            <person name="Yan M."/>
            <person name="Ng V."/>
            <person name="Cullen D."/>
            <person name="Martin F."/>
            <person name="Rosso M.-N."/>
            <person name="Henrissat B."/>
            <person name="Hibbett D."/>
            <person name="Martinez A.T."/>
            <person name="Grigoriev I.V."/>
        </authorList>
    </citation>
    <scope>NUCLEOTIDE SEQUENCE</scope>
    <source>
        <strain evidence="11">CBS 247.69</strain>
    </source>
</reference>
<dbReference type="CDD" id="cd20339">
    <property type="entry name" value="BRcat_RBR_RNF216"/>
    <property type="match status" value="1"/>
</dbReference>
<dbReference type="Gene3D" id="1.20.120.1750">
    <property type="match status" value="1"/>
</dbReference>
<dbReference type="InterPro" id="IPR047546">
    <property type="entry name" value="Rcat_RBR_RNF216"/>
</dbReference>
<feature type="region of interest" description="Disordered" evidence="9">
    <location>
        <begin position="49"/>
        <end position="84"/>
    </location>
</feature>
<dbReference type="InterPro" id="IPR051628">
    <property type="entry name" value="LUBAC_E3_Ligases"/>
</dbReference>